<proteinExistence type="predicted"/>
<evidence type="ECO:0000313" key="1">
    <source>
        <dbReference type="EMBL" id="CAF0871849.1"/>
    </source>
</evidence>
<protein>
    <submittedName>
        <fullName evidence="1">Uncharacterized protein</fullName>
    </submittedName>
</protein>
<reference evidence="1" key="1">
    <citation type="submission" date="2021-02" db="EMBL/GenBank/DDBJ databases">
        <authorList>
            <person name="Nowell W R."/>
        </authorList>
    </citation>
    <scope>NUCLEOTIDE SEQUENCE</scope>
</reference>
<dbReference type="Proteomes" id="UP000663864">
    <property type="component" value="Unassembled WGS sequence"/>
</dbReference>
<sequence>MMNEQMAMLEHRLTSKQLPSASTLLDHKLDNIDTVFLKSKALMEQNKTTNFSSHQFNKMNQLKHDIIHQSVITDHQMVQKFIEIVCDEKQKYSFNQKGDESSSQIQVIVTQAVENRRLHMIQHASYITQYKFATYFKNNSTYQKQQINHKPC</sequence>
<dbReference type="EMBL" id="CAJNOT010000161">
    <property type="protein sequence ID" value="CAF0871849.1"/>
    <property type="molecule type" value="Genomic_DNA"/>
</dbReference>
<gene>
    <name evidence="1" type="ORF">ZHD862_LOCUS5919</name>
</gene>
<organism evidence="1 2">
    <name type="scientific">Rotaria sordida</name>
    <dbReference type="NCBI Taxonomy" id="392033"/>
    <lineage>
        <taxon>Eukaryota</taxon>
        <taxon>Metazoa</taxon>
        <taxon>Spiralia</taxon>
        <taxon>Gnathifera</taxon>
        <taxon>Rotifera</taxon>
        <taxon>Eurotatoria</taxon>
        <taxon>Bdelloidea</taxon>
        <taxon>Philodinida</taxon>
        <taxon>Philodinidae</taxon>
        <taxon>Rotaria</taxon>
    </lineage>
</organism>
<dbReference type="AlphaFoldDB" id="A0A813XXN1"/>
<accession>A0A813XXN1</accession>
<name>A0A813XXN1_9BILA</name>
<evidence type="ECO:0000313" key="2">
    <source>
        <dbReference type="Proteomes" id="UP000663864"/>
    </source>
</evidence>
<comment type="caution">
    <text evidence="1">The sequence shown here is derived from an EMBL/GenBank/DDBJ whole genome shotgun (WGS) entry which is preliminary data.</text>
</comment>